<dbReference type="EC" id="3.2.2.31" evidence="5"/>
<dbReference type="Pfam" id="PF00633">
    <property type="entry name" value="HHH"/>
    <property type="match status" value="1"/>
</dbReference>
<dbReference type="InterPro" id="IPR003265">
    <property type="entry name" value="HhH-GPD_domain"/>
</dbReference>
<name>A0A1F6H1M8_9PROT</name>
<dbReference type="InterPro" id="IPR011257">
    <property type="entry name" value="DNA_glycosylase"/>
</dbReference>
<sequence>MTPKAALRLSSSLTDWFKDIARPLPWRVSYDPYGVWVSEIMCQQTRIETVLPYYRRWMERLPGVKALAQVSGPELLKLWEGLGYYSRARNLQKAAAQILERHQGNLPTNRPDLEALPGIGPYTAGAILSIAFNQPEPLLDGNIERVLSRVLDLPENVRAKPGRERLTQAVTALLQAGEPRQVAQGLMELGALVCLPQTPQCLGCPLLGQCLAQERGTWSDRPQLPPRPATVKEKRLVLVFSHQGRYYLEPQPKGQKWAGMLLFPLWLQAEWPSLEGLKEQLWDRYSLRPQPQELGRFKYNVTCYQVEAWAWQLPLESKPQWPGLWLSGQELGQLGLPRPSLLTLGLLGSARLG</sequence>
<dbReference type="Gene3D" id="1.10.340.30">
    <property type="entry name" value="Hypothetical protein, domain 2"/>
    <property type="match status" value="1"/>
</dbReference>
<comment type="caution">
    <text evidence="16">The sequence shown here is derived from an EMBL/GenBank/DDBJ whole genome shotgun (WGS) entry which is preliminary data.</text>
</comment>
<comment type="catalytic activity">
    <reaction evidence="1">
        <text>Hydrolyzes free adenine bases from 7,8-dihydro-8-oxoguanine:adenine mismatched double-stranded DNA, leaving an apurinic site.</text>
        <dbReference type="EC" id="3.2.2.31"/>
    </reaction>
</comment>
<dbReference type="GO" id="GO:0051539">
    <property type="term" value="F:4 iron, 4 sulfur cluster binding"/>
    <property type="evidence" value="ECO:0007669"/>
    <property type="project" value="UniProtKB-KW"/>
</dbReference>
<dbReference type="InterPro" id="IPR044298">
    <property type="entry name" value="MIG/MutY"/>
</dbReference>
<evidence type="ECO:0000256" key="5">
    <source>
        <dbReference type="ARBA" id="ARBA00012045"/>
    </source>
</evidence>
<evidence type="ECO:0000256" key="1">
    <source>
        <dbReference type="ARBA" id="ARBA00000843"/>
    </source>
</evidence>
<keyword evidence="7" id="KW-0004">4Fe-4S</keyword>
<evidence type="ECO:0000256" key="8">
    <source>
        <dbReference type="ARBA" id="ARBA00022723"/>
    </source>
</evidence>
<dbReference type="GO" id="GO:0006298">
    <property type="term" value="P:mismatch repair"/>
    <property type="evidence" value="ECO:0007669"/>
    <property type="project" value="TreeGrafter"/>
</dbReference>
<protein>
    <recommendedName>
        <fullName evidence="6">Adenine DNA glycosylase</fullName>
        <ecNumber evidence="5">3.2.2.31</ecNumber>
    </recommendedName>
</protein>
<evidence type="ECO:0000256" key="9">
    <source>
        <dbReference type="ARBA" id="ARBA00022763"/>
    </source>
</evidence>
<evidence type="ECO:0000256" key="6">
    <source>
        <dbReference type="ARBA" id="ARBA00022023"/>
    </source>
</evidence>
<evidence type="ECO:0000256" key="2">
    <source>
        <dbReference type="ARBA" id="ARBA00001966"/>
    </source>
</evidence>
<dbReference type="Pfam" id="PF00730">
    <property type="entry name" value="HhH-GPD"/>
    <property type="match status" value="1"/>
</dbReference>
<dbReference type="EMBL" id="MFNF01000005">
    <property type="protein sequence ID" value="OGH04281.1"/>
    <property type="molecule type" value="Genomic_DNA"/>
</dbReference>
<dbReference type="GO" id="GO:0035485">
    <property type="term" value="F:adenine/guanine mispair binding"/>
    <property type="evidence" value="ECO:0007669"/>
    <property type="project" value="TreeGrafter"/>
</dbReference>
<dbReference type="CDD" id="cd00056">
    <property type="entry name" value="ENDO3c"/>
    <property type="match status" value="1"/>
</dbReference>
<dbReference type="PANTHER" id="PTHR42944:SF1">
    <property type="entry name" value="ADENINE DNA GLYCOSYLASE"/>
    <property type="match status" value="1"/>
</dbReference>
<evidence type="ECO:0000256" key="3">
    <source>
        <dbReference type="ARBA" id="ARBA00002933"/>
    </source>
</evidence>
<dbReference type="InterPro" id="IPR000445">
    <property type="entry name" value="HhH_motif"/>
</dbReference>
<dbReference type="InterPro" id="IPR004036">
    <property type="entry name" value="Endonuclease-III-like_CS2"/>
</dbReference>
<evidence type="ECO:0000256" key="7">
    <source>
        <dbReference type="ARBA" id="ARBA00022485"/>
    </source>
</evidence>
<keyword evidence="10" id="KW-0378">Hydrolase</keyword>
<organism evidence="16 17">
    <name type="scientific">Candidatus Lambdaproteobacteria bacterium RIFOXYD2_FULL_56_26</name>
    <dbReference type="NCBI Taxonomy" id="1817773"/>
    <lineage>
        <taxon>Bacteria</taxon>
        <taxon>Pseudomonadati</taxon>
        <taxon>Pseudomonadota</taxon>
        <taxon>Candidatus Lambdaproteobacteria</taxon>
    </lineage>
</organism>
<keyword evidence="8" id="KW-0479">Metal-binding</keyword>
<dbReference type="GO" id="GO:0006284">
    <property type="term" value="P:base-excision repair"/>
    <property type="evidence" value="ECO:0007669"/>
    <property type="project" value="InterPro"/>
</dbReference>
<dbReference type="SUPFAM" id="SSF55811">
    <property type="entry name" value="Nudix"/>
    <property type="match status" value="1"/>
</dbReference>
<dbReference type="GO" id="GO:0000701">
    <property type="term" value="F:purine-specific mismatch base pair DNA N-glycosylase activity"/>
    <property type="evidence" value="ECO:0007669"/>
    <property type="project" value="UniProtKB-EC"/>
</dbReference>
<evidence type="ECO:0000256" key="12">
    <source>
        <dbReference type="ARBA" id="ARBA00023014"/>
    </source>
</evidence>
<evidence type="ECO:0000256" key="4">
    <source>
        <dbReference type="ARBA" id="ARBA00008343"/>
    </source>
</evidence>
<gene>
    <name evidence="16" type="ORF">A2557_10805</name>
</gene>
<evidence type="ECO:0000259" key="15">
    <source>
        <dbReference type="SMART" id="SM00478"/>
    </source>
</evidence>
<comment type="cofactor">
    <cofactor evidence="2">
        <name>[4Fe-4S] cluster</name>
        <dbReference type="ChEBI" id="CHEBI:49883"/>
    </cofactor>
</comment>
<dbReference type="Gene3D" id="3.90.79.10">
    <property type="entry name" value="Nucleoside Triphosphate Pyrophosphohydrolase"/>
    <property type="match status" value="1"/>
</dbReference>
<dbReference type="PANTHER" id="PTHR42944">
    <property type="entry name" value="ADENINE DNA GLYCOSYLASE"/>
    <property type="match status" value="1"/>
</dbReference>
<comment type="function">
    <text evidence="3">Adenine glycosylase active on G-A mispairs. MutY also corrects error-prone DNA synthesis past GO lesions which are due to the oxidatively damaged form of guanine: 7,8-dihydro-8-oxoguanine (8-oxo-dGTP).</text>
</comment>
<comment type="similarity">
    <text evidence="4">Belongs to the Nth/MutY family.</text>
</comment>
<dbReference type="GO" id="GO:0032357">
    <property type="term" value="F:oxidized purine DNA binding"/>
    <property type="evidence" value="ECO:0007669"/>
    <property type="project" value="TreeGrafter"/>
</dbReference>
<dbReference type="SUPFAM" id="SSF48150">
    <property type="entry name" value="DNA-glycosylase"/>
    <property type="match status" value="1"/>
</dbReference>
<keyword evidence="11" id="KW-0408">Iron</keyword>
<evidence type="ECO:0000313" key="16">
    <source>
        <dbReference type="EMBL" id="OGH04281.1"/>
    </source>
</evidence>
<dbReference type="GO" id="GO:0046872">
    <property type="term" value="F:metal ion binding"/>
    <property type="evidence" value="ECO:0007669"/>
    <property type="project" value="UniProtKB-KW"/>
</dbReference>
<dbReference type="InterPro" id="IPR005760">
    <property type="entry name" value="A/G_AdeGlyc_MutY"/>
</dbReference>
<keyword evidence="9" id="KW-0227">DNA damage</keyword>
<keyword evidence="12" id="KW-0411">Iron-sulfur</keyword>
<keyword evidence="14" id="KW-0326">Glycosidase</keyword>
<dbReference type="PROSITE" id="PS01155">
    <property type="entry name" value="ENDONUCLEASE_III_2"/>
    <property type="match status" value="1"/>
</dbReference>
<dbReference type="Gene3D" id="1.10.1670.10">
    <property type="entry name" value="Helix-hairpin-Helix base-excision DNA repair enzymes (C-terminal)"/>
    <property type="match status" value="1"/>
</dbReference>
<evidence type="ECO:0000256" key="10">
    <source>
        <dbReference type="ARBA" id="ARBA00022801"/>
    </source>
</evidence>
<dbReference type="GO" id="GO:0034039">
    <property type="term" value="F:8-oxo-7,8-dihydroguanine DNA N-glycosylase activity"/>
    <property type="evidence" value="ECO:0007669"/>
    <property type="project" value="TreeGrafter"/>
</dbReference>
<evidence type="ECO:0000256" key="11">
    <source>
        <dbReference type="ARBA" id="ARBA00023004"/>
    </source>
</evidence>
<dbReference type="FunFam" id="1.10.340.30:FF:000002">
    <property type="entry name" value="Adenine DNA glycosylase"/>
    <property type="match status" value="1"/>
</dbReference>
<feature type="domain" description="HhH-GPD" evidence="15">
    <location>
        <begin position="41"/>
        <end position="192"/>
    </location>
</feature>
<dbReference type="Proteomes" id="UP000177583">
    <property type="component" value="Unassembled WGS sequence"/>
</dbReference>
<accession>A0A1F6H1M8</accession>
<evidence type="ECO:0000256" key="13">
    <source>
        <dbReference type="ARBA" id="ARBA00023204"/>
    </source>
</evidence>
<reference evidence="16 17" key="1">
    <citation type="journal article" date="2016" name="Nat. Commun.">
        <title>Thousands of microbial genomes shed light on interconnected biogeochemical processes in an aquifer system.</title>
        <authorList>
            <person name="Anantharaman K."/>
            <person name="Brown C.T."/>
            <person name="Hug L.A."/>
            <person name="Sharon I."/>
            <person name="Castelle C.J."/>
            <person name="Probst A.J."/>
            <person name="Thomas B.C."/>
            <person name="Singh A."/>
            <person name="Wilkins M.J."/>
            <person name="Karaoz U."/>
            <person name="Brodie E.L."/>
            <person name="Williams K.H."/>
            <person name="Hubbard S.S."/>
            <person name="Banfield J.F."/>
        </authorList>
    </citation>
    <scope>NUCLEOTIDE SEQUENCE [LARGE SCALE GENOMIC DNA]</scope>
</reference>
<evidence type="ECO:0000256" key="14">
    <source>
        <dbReference type="ARBA" id="ARBA00023295"/>
    </source>
</evidence>
<dbReference type="InterPro" id="IPR015797">
    <property type="entry name" value="NUDIX_hydrolase-like_dom_sf"/>
</dbReference>
<evidence type="ECO:0000313" key="17">
    <source>
        <dbReference type="Proteomes" id="UP000177583"/>
    </source>
</evidence>
<dbReference type="SMART" id="SM00478">
    <property type="entry name" value="ENDO3c"/>
    <property type="match status" value="1"/>
</dbReference>
<keyword evidence="13" id="KW-0234">DNA repair</keyword>
<dbReference type="InterPro" id="IPR023170">
    <property type="entry name" value="HhH_base_excis_C"/>
</dbReference>
<dbReference type="NCBIfam" id="TIGR01084">
    <property type="entry name" value="mutY"/>
    <property type="match status" value="1"/>
</dbReference>
<proteinExistence type="inferred from homology"/>
<dbReference type="AlphaFoldDB" id="A0A1F6H1M8"/>